<keyword evidence="1" id="KW-0472">Membrane</keyword>
<protein>
    <submittedName>
        <fullName evidence="3">DUF4350 domain-containing protein</fullName>
    </submittedName>
</protein>
<evidence type="ECO:0000313" key="3">
    <source>
        <dbReference type="EMBL" id="TRD11769.1"/>
    </source>
</evidence>
<gene>
    <name evidence="3" type="ORF">FGU71_07745</name>
</gene>
<dbReference type="RefSeq" id="WP_142788042.1">
    <property type="nucleotide sequence ID" value="NZ_VHJK01000001.1"/>
</dbReference>
<dbReference type="Pfam" id="PF14258">
    <property type="entry name" value="DUF4350"/>
    <property type="match status" value="1"/>
</dbReference>
<keyword evidence="4" id="KW-1185">Reference proteome</keyword>
<feature type="domain" description="DUF4350" evidence="2">
    <location>
        <begin position="58"/>
        <end position="261"/>
    </location>
</feature>
<evidence type="ECO:0000313" key="4">
    <source>
        <dbReference type="Proteomes" id="UP000316343"/>
    </source>
</evidence>
<feature type="transmembrane region" description="Helical" evidence="1">
    <location>
        <begin position="297"/>
        <end position="317"/>
    </location>
</feature>
<organism evidence="3 4">
    <name type="scientific">Erythrobacter insulae</name>
    <dbReference type="NCBI Taxonomy" id="2584124"/>
    <lineage>
        <taxon>Bacteria</taxon>
        <taxon>Pseudomonadati</taxon>
        <taxon>Pseudomonadota</taxon>
        <taxon>Alphaproteobacteria</taxon>
        <taxon>Sphingomonadales</taxon>
        <taxon>Erythrobacteraceae</taxon>
        <taxon>Erythrobacter/Porphyrobacter group</taxon>
        <taxon>Erythrobacter</taxon>
    </lineage>
</organism>
<keyword evidence="1" id="KW-0812">Transmembrane</keyword>
<evidence type="ECO:0000259" key="2">
    <source>
        <dbReference type="Pfam" id="PF14258"/>
    </source>
</evidence>
<dbReference type="InterPro" id="IPR025646">
    <property type="entry name" value="DUF4350"/>
</dbReference>
<dbReference type="EMBL" id="VHJK01000001">
    <property type="protein sequence ID" value="TRD11769.1"/>
    <property type="molecule type" value="Genomic_DNA"/>
</dbReference>
<dbReference type="Proteomes" id="UP000316343">
    <property type="component" value="Unassembled WGS sequence"/>
</dbReference>
<feature type="transmembrane region" description="Helical" evidence="1">
    <location>
        <begin position="17"/>
        <end position="37"/>
    </location>
</feature>
<proteinExistence type="predicted"/>
<dbReference type="AlphaFoldDB" id="A0A547PC94"/>
<name>A0A547PC94_9SPHN</name>
<comment type="caution">
    <text evidence="3">The sequence shown here is derived from an EMBL/GenBank/DDBJ whole genome shotgun (WGS) entry which is preliminary data.</text>
</comment>
<evidence type="ECO:0000256" key="1">
    <source>
        <dbReference type="SAM" id="Phobius"/>
    </source>
</evidence>
<dbReference type="OrthoDB" id="7198805at2"/>
<accession>A0A547PC94</accession>
<sequence length="425" mass="45498">MTGTASARRSASPFSRAGVLGIVLVGFAAFIALLYFISAGDTGDRGNTGAAHASATGLNGYAGLVRLLENEQFDVTLSRTPSGLETTDLLILTPPLYSDPEDIAQILEARDYLGPTMVILPKWSASGPPNNLPAETADKFKDGWVALGSANTLQWTSELPAPFALTQKIETLEDDEVPQWSGLDQSGEVPTKTIAYAEQSALHDPLITDQSGHILALSVLGEEDSEYYNNAHWTVFVVEPDLVNNYGLSRQENAAAAIALVQQAGYEGDYSAVTFDLTLNGFGGAENLLTLAFRPPFLAATLCLILAMLSIAWRAFLRFGPAAIGGPEIAFGKKQLVSNGAGLIVRARRFGLLAAPYADLSARRLASRLGLIKHDAEAIDAALAVRLPEEEPYSLRADRLREARSSTEILRAAQALRELEGKLAK</sequence>
<keyword evidence="1" id="KW-1133">Transmembrane helix</keyword>
<reference evidence="3 4" key="1">
    <citation type="submission" date="2019-06" db="EMBL/GenBank/DDBJ databases">
        <title>Erythrobacter insulae sp. nov., isolated from a tidal flat.</title>
        <authorList>
            <person name="Yoon J.-H."/>
        </authorList>
    </citation>
    <scope>NUCLEOTIDE SEQUENCE [LARGE SCALE GENOMIC DNA]</scope>
    <source>
        <strain evidence="3 4">JBTF-M21</strain>
    </source>
</reference>